<sequence>MTRQKNEPKTPLAKRLIEVRKLVGLSRDIFSLKIGISIQGLGNYERGDRTPDATVLSSYGEKFGVNLNWLLTGEDEMFTNMAKAKASGLKLQAIPAGLMKKLGYLAYTTYHNAKIKLPPEDVAERAAELYGKLQELTQNINDSEEVEAALPLLKLHLKRQIEAEKTQQETTQKTD</sequence>
<reference evidence="3" key="1">
    <citation type="journal article" date="2019" name="Int. J. Syst. Evol. Microbiol.">
        <title>The Global Catalogue of Microorganisms (GCM) 10K type strain sequencing project: providing services to taxonomists for standard genome sequencing and annotation.</title>
        <authorList>
            <consortium name="The Broad Institute Genomics Platform"/>
            <consortium name="The Broad Institute Genome Sequencing Center for Infectious Disease"/>
            <person name="Wu L."/>
            <person name="Ma J."/>
        </authorList>
    </citation>
    <scope>NUCLEOTIDE SEQUENCE [LARGE SCALE GENOMIC DNA]</scope>
    <source>
        <strain evidence="3">JCM 17712</strain>
    </source>
</reference>
<dbReference type="SMART" id="SM00530">
    <property type="entry name" value="HTH_XRE"/>
    <property type="match status" value="1"/>
</dbReference>
<accession>A0ABP9NBH3</accession>
<dbReference type="Pfam" id="PF12844">
    <property type="entry name" value="HTH_19"/>
    <property type="match status" value="1"/>
</dbReference>
<gene>
    <name evidence="2" type="ORF">GCM10023261_13100</name>
</gene>
<dbReference type="SUPFAM" id="SSF47413">
    <property type="entry name" value="lambda repressor-like DNA-binding domains"/>
    <property type="match status" value="1"/>
</dbReference>
<feature type="domain" description="HTH cro/C1-type" evidence="1">
    <location>
        <begin position="16"/>
        <end position="70"/>
    </location>
</feature>
<evidence type="ECO:0000313" key="2">
    <source>
        <dbReference type="EMBL" id="GAA5109841.1"/>
    </source>
</evidence>
<name>A0ABP9NBH3_9HYPH</name>
<organism evidence="2 3">
    <name type="scientific">Bartonella jaculi</name>
    <dbReference type="NCBI Taxonomy" id="686226"/>
    <lineage>
        <taxon>Bacteria</taxon>
        <taxon>Pseudomonadati</taxon>
        <taxon>Pseudomonadota</taxon>
        <taxon>Alphaproteobacteria</taxon>
        <taxon>Hyphomicrobiales</taxon>
        <taxon>Bartonellaceae</taxon>
        <taxon>Bartonella</taxon>
    </lineage>
</organism>
<dbReference type="EMBL" id="BAABIZ010000018">
    <property type="protein sequence ID" value="GAA5109841.1"/>
    <property type="molecule type" value="Genomic_DNA"/>
</dbReference>
<evidence type="ECO:0000313" key="3">
    <source>
        <dbReference type="Proteomes" id="UP001500864"/>
    </source>
</evidence>
<dbReference type="RefSeq" id="WP_345116794.1">
    <property type="nucleotide sequence ID" value="NZ_BAABIZ010000018.1"/>
</dbReference>
<dbReference type="InterPro" id="IPR010982">
    <property type="entry name" value="Lambda_DNA-bd_dom_sf"/>
</dbReference>
<dbReference type="PROSITE" id="PS50943">
    <property type="entry name" value="HTH_CROC1"/>
    <property type="match status" value="1"/>
</dbReference>
<protein>
    <recommendedName>
        <fullName evidence="1">HTH cro/C1-type domain-containing protein</fullName>
    </recommendedName>
</protein>
<evidence type="ECO:0000259" key="1">
    <source>
        <dbReference type="PROSITE" id="PS50943"/>
    </source>
</evidence>
<dbReference type="Gene3D" id="1.10.260.40">
    <property type="entry name" value="lambda repressor-like DNA-binding domains"/>
    <property type="match status" value="1"/>
</dbReference>
<proteinExistence type="predicted"/>
<comment type="caution">
    <text evidence="2">The sequence shown here is derived from an EMBL/GenBank/DDBJ whole genome shotgun (WGS) entry which is preliminary data.</text>
</comment>
<dbReference type="InterPro" id="IPR001387">
    <property type="entry name" value="Cro/C1-type_HTH"/>
</dbReference>
<dbReference type="CDD" id="cd00093">
    <property type="entry name" value="HTH_XRE"/>
    <property type="match status" value="1"/>
</dbReference>
<keyword evidence="3" id="KW-1185">Reference proteome</keyword>
<dbReference type="Proteomes" id="UP001500864">
    <property type="component" value="Unassembled WGS sequence"/>
</dbReference>